<evidence type="ECO:0000256" key="4">
    <source>
        <dbReference type="SAM" id="MobiDB-lite"/>
    </source>
</evidence>
<evidence type="ECO:0000313" key="6">
    <source>
        <dbReference type="EMBL" id="VDP90892.1"/>
    </source>
</evidence>
<proteinExistence type="predicted"/>
<gene>
    <name evidence="6" type="ORF">ECPE_LOCUS13620</name>
</gene>
<evidence type="ECO:0000313" key="7">
    <source>
        <dbReference type="Proteomes" id="UP000272942"/>
    </source>
</evidence>
<dbReference type="GO" id="GO:0005886">
    <property type="term" value="C:plasma membrane"/>
    <property type="evidence" value="ECO:0007669"/>
    <property type="project" value="TreeGrafter"/>
</dbReference>
<feature type="compositionally biased region" description="Basic and acidic residues" evidence="4">
    <location>
        <begin position="182"/>
        <end position="194"/>
    </location>
</feature>
<dbReference type="Proteomes" id="UP000272942">
    <property type="component" value="Unassembled WGS sequence"/>
</dbReference>
<evidence type="ECO:0000313" key="8">
    <source>
        <dbReference type="WBParaSite" id="ECPE_0001366001-mRNA-1"/>
    </source>
</evidence>
<dbReference type="OrthoDB" id="377733at2759"/>
<feature type="compositionally biased region" description="Basic residues" evidence="4">
    <location>
        <begin position="209"/>
        <end position="235"/>
    </location>
</feature>
<feature type="region of interest" description="Disordered" evidence="4">
    <location>
        <begin position="157"/>
        <end position="235"/>
    </location>
</feature>
<reference evidence="8" key="1">
    <citation type="submission" date="2016-06" db="UniProtKB">
        <authorList>
            <consortium name="WormBaseParasite"/>
        </authorList>
    </citation>
    <scope>IDENTIFICATION</scope>
</reference>
<keyword evidence="2" id="KW-0479">Metal-binding</keyword>
<feature type="region of interest" description="Disordered" evidence="4">
    <location>
        <begin position="112"/>
        <end position="131"/>
    </location>
</feature>
<feature type="domain" description="P-type ATPase C-terminal" evidence="5">
    <location>
        <begin position="297"/>
        <end position="338"/>
    </location>
</feature>
<dbReference type="GO" id="GO:0045332">
    <property type="term" value="P:phospholipid translocation"/>
    <property type="evidence" value="ECO:0007669"/>
    <property type="project" value="TreeGrafter"/>
</dbReference>
<feature type="region of interest" description="Disordered" evidence="4">
    <location>
        <begin position="1"/>
        <end position="21"/>
    </location>
</feature>
<dbReference type="GO" id="GO:0140326">
    <property type="term" value="F:ATPase-coupled intramembrane lipid transporter activity"/>
    <property type="evidence" value="ECO:0007669"/>
    <property type="project" value="TreeGrafter"/>
</dbReference>
<keyword evidence="3" id="KW-0460">Magnesium</keyword>
<dbReference type="WBParaSite" id="ECPE_0001366001-mRNA-1">
    <property type="protein sequence ID" value="ECPE_0001366001-mRNA-1"/>
    <property type="gene ID" value="ECPE_0001366001"/>
</dbReference>
<dbReference type="GO" id="GO:0046872">
    <property type="term" value="F:metal ion binding"/>
    <property type="evidence" value="ECO:0007669"/>
    <property type="project" value="UniProtKB-KW"/>
</dbReference>
<organism evidence="8">
    <name type="scientific">Echinostoma caproni</name>
    <dbReference type="NCBI Taxonomy" id="27848"/>
    <lineage>
        <taxon>Eukaryota</taxon>
        <taxon>Metazoa</taxon>
        <taxon>Spiralia</taxon>
        <taxon>Lophotrochozoa</taxon>
        <taxon>Platyhelminthes</taxon>
        <taxon>Trematoda</taxon>
        <taxon>Digenea</taxon>
        <taxon>Plagiorchiida</taxon>
        <taxon>Echinostomata</taxon>
        <taxon>Echinostomatoidea</taxon>
        <taxon>Echinostomatidae</taxon>
        <taxon>Echinostoma</taxon>
    </lineage>
</organism>
<dbReference type="Pfam" id="PF16212">
    <property type="entry name" value="PhoLip_ATPase_C"/>
    <property type="match status" value="1"/>
</dbReference>
<feature type="compositionally biased region" description="Low complexity" evidence="4">
    <location>
        <begin position="157"/>
        <end position="168"/>
    </location>
</feature>
<dbReference type="EMBL" id="UZAN01055545">
    <property type="protein sequence ID" value="VDP90892.1"/>
    <property type="molecule type" value="Genomic_DNA"/>
</dbReference>
<evidence type="ECO:0000256" key="1">
    <source>
        <dbReference type="ARBA" id="ARBA00004141"/>
    </source>
</evidence>
<reference evidence="6 7" key="2">
    <citation type="submission" date="2018-11" db="EMBL/GenBank/DDBJ databases">
        <authorList>
            <consortium name="Pathogen Informatics"/>
        </authorList>
    </citation>
    <scope>NUCLEOTIDE SEQUENCE [LARGE SCALE GENOMIC DNA]</scope>
    <source>
        <strain evidence="6 7">Egypt</strain>
    </source>
</reference>
<name>A0A183B335_9TREM</name>
<evidence type="ECO:0000259" key="5">
    <source>
        <dbReference type="Pfam" id="PF16212"/>
    </source>
</evidence>
<dbReference type="InterPro" id="IPR032630">
    <property type="entry name" value="P_typ_ATPase_c"/>
</dbReference>
<dbReference type="SUPFAM" id="SSF56784">
    <property type="entry name" value="HAD-like"/>
    <property type="match status" value="1"/>
</dbReference>
<evidence type="ECO:0000256" key="2">
    <source>
        <dbReference type="ARBA" id="ARBA00022723"/>
    </source>
</evidence>
<feature type="compositionally biased region" description="Polar residues" evidence="4">
    <location>
        <begin position="1"/>
        <end position="17"/>
    </location>
</feature>
<dbReference type="InterPro" id="IPR023214">
    <property type="entry name" value="HAD_sf"/>
</dbReference>
<accession>A0A183B335</accession>
<sequence>MLLQFKPTSQTPNSTSAGVGATGIEDRLQDGVPQTIEHLREAGMHVWVLTGDKQETAINIAHSARLITDEHKLICINANSKSRTNYLLTCHLHAILCGQTWPPREAISDVMSDVPDLSDSSDSESTSSQLTDVDQVVDRGDNMVNFTNQRRVRLCSPPSVAPVSADPPAVRRRRRRITRSVSESRMHSDAYRQEEEAEQEASGNGTRTRPVRSRYRRRHHHHRHHRHSRGPNTHPHVHAHNTHWRIHIRQVPPVVSLVKDGLKVQTLAIGDGANDVNMIQVANVGVGIGGQEGMQAVMASDFAITRFAFLERLVIVHGHMCYDKLAHTALYLFYKDAVS</sequence>
<evidence type="ECO:0000256" key="3">
    <source>
        <dbReference type="ARBA" id="ARBA00022842"/>
    </source>
</evidence>
<protein>
    <submittedName>
        <fullName evidence="8">PhoLip_ATPase_C domain-containing protein</fullName>
    </submittedName>
</protein>
<dbReference type="PANTHER" id="PTHR24092">
    <property type="entry name" value="PROBABLE PHOSPHOLIPID-TRANSPORTING ATPASE"/>
    <property type="match status" value="1"/>
</dbReference>
<dbReference type="Gene3D" id="3.40.50.1000">
    <property type="entry name" value="HAD superfamily/HAD-like"/>
    <property type="match status" value="2"/>
</dbReference>
<dbReference type="AlphaFoldDB" id="A0A183B335"/>
<comment type="subcellular location">
    <subcellularLocation>
        <location evidence="1">Membrane</location>
        <topology evidence="1">Multi-pass membrane protein</topology>
    </subcellularLocation>
</comment>
<dbReference type="PANTHER" id="PTHR24092:SF218">
    <property type="entry name" value="PHOSPHOLIPID-TRANSPORTING ATPASE"/>
    <property type="match status" value="1"/>
</dbReference>
<dbReference type="InterPro" id="IPR036412">
    <property type="entry name" value="HAD-like_sf"/>
</dbReference>
<keyword evidence="7" id="KW-1185">Reference proteome</keyword>